<evidence type="ECO:0000256" key="7">
    <source>
        <dbReference type="ARBA" id="ARBA00023128"/>
    </source>
</evidence>
<dbReference type="GO" id="GO:0035965">
    <property type="term" value="P:cardiolipin acyl-chain remodeling"/>
    <property type="evidence" value="ECO:0007669"/>
    <property type="project" value="TreeGrafter"/>
</dbReference>
<dbReference type="PRINTS" id="PR00979">
    <property type="entry name" value="TAFAZZIN"/>
</dbReference>
<dbReference type="InterPro" id="IPR002123">
    <property type="entry name" value="Plipid/glycerol_acylTrfase"/>
</dbReference>
<name>A0AAW0QE15_9PEZI</name>
<dbReference type="SUPFAM" id="SSF69593">
    <property type="entry name" value="Glycerol-3-phosphate (1)-acyltransferase"/>
    <property type="match status" value="1"/>
</dbReference>
<evidence type="ECO:0000256" key="5">
    <source>
        <dbReference type="ARBA" id="ARBA00022792"/>
    </source>
</evidence>
<proteinExistence type="inferred from homology"/>
<accession>A0AAW0QE15</accession>
<evidence type="ECO:0000256" key="1">
    <source>
        <dbReference type="ARBA" id="ARBA00004137"/>
    </source>
</evidence>
<dbReference type="Proteomes" id="UP001392437">
    <property type="component" value="Unassembled WGS sequence"/>
</dbReference>
<dbReference type="AlphaFoldDB" id="A0AAW0QE15"/>
<evidence type="ECO:0000256" key="6">
    <source>
        <dbReference type="ARBA" id="ARBA00023098"/>
    </source>
</evidence>
<dbReference type="PANTHER" id="PTHR12497">
    <property type="entry name" value="TAZ PROTEIN TAFAZZIN"/>
    <property type="match status" value="1"/>
</dbReference>
<evidence type="ECO:0000259" key="12">
    <source>
        <dbReference type="SMART" id="SM00563"/>
    </source>
</evidence>
<dbReference type="GO" id="GO:0047184">
    <property type="term" value="F:1-acylglycerophosphocholine O-acyltransferase activity"/>
    <property type="evidence" value="ECO:0007669"/>
    <property type="project" value="TreeGrafter"/>
</dbReference>
<evidence type="ECO:0000256" key="8">
    <source>
        <dbReference type="ARBA" id="ARBA00023136"/>
    </source>
</evidence>
<gene>
    <name evidence="13" type="ORF">PG999_010965</name>
</gene>
<evidence type="ECO:0000313" key="13">
    <source>
        <dbReference type="EMBL" id="KAK8100591.1"/>
    </source>
</evidence>
<organism evidence="13 14">
    <name type="scientific">Apiospora kogelbergensis</name>
    <dbReference type="NCBI Taxonomy" id="1337665"/>
    <lineage>
        <taxon>Eukaryota</taxon>
        <taxon>Fungi</taxon>
        <taxon>Dikarya</taxon>
        <taxon>Ascomycota</taxon>
        <taxon>Pezizomycotina</taxon>
        <taxon>Sordariomycetes</taxon>
        <taxon>Xylariomycetidae</taxon>
        <taxon>Amphisphaeriales</taxon>
        <taxon>Apiosporaceae</taxon>
        <taxon>Apiospora</taxon>
    </lineage>
</organism>
<dbReference type="Pfam" id="PF01553">
    <property type="entry name" value="Acyltransferase"/>
    <property type="match status" value="1"/>
</dbReference>
<evidence type="ECO:0000256" key="10">
    <source>
        <dbReference type="ARBA" id="ARBA00024323"/>
    </source>
</evidence>
<dbReference type="InterPro" id="IPR000872">
    <property type="entry name" value="Tafazzin"/>
</dbReference>
<comment type="similarity">
    <text evidence="2">Belongs to the taffazin family.</text>
</comment>
<reference evidence="13 14" key="1">
    <citation type="submission" date="2023-01" db="EMBL/GenBank/DDBJ databases">
        <title>Analysis of 21 Apiospora genomes using comparative genomics revels a genus with tremendous synthesis potential of carbohydrate active enzymes and secondary metabolites.</title>
        <authorList>
            <person name="Sorensen T."/>
        </authorList>
    </citation>
    <scope>NUCLEOTIDE SEQUENCE [LARGE SCALE GENOMIC DNA]</scope>
    <source>
        <strain evidence="13 14">CBS 117206</strain>
    </source>
</reference>
<protein>
    <recommendedName>
        <fullName evidence="12">Phospholipid/glycerol acyltransferase domain-containing protein</fullName>
    </recommendedName>
</protein>
<keyword evidence="14" id="KW-1185">Reference proteome</keyword>
<dbReference type="GO" id="GO:0005743">
    <property type="term" value="C:mitochondrial inner membrane"/>
    <property type="evidence" value="ECO:0007669"/>
    <property type="project" value="UniProtKB-SubCell"/>
</dbReference>
<evidence type="ECO:0000256" key="11">
    <source>
        <dbReference type="ARBA" id="ARBA00047906"/>
    </source>
</evidence>
<comment type="subcellular location">
    <subcellularLocation>
        <location evidence="1">Mitochondrion inner membrane</location>
        <topology evidence="1">Peripheral membrane protein</topology>
        <orientation evidence="1">Intermembrane side</orientation>
    </subcellularLocation>
    <subcellularLocation>
        <location evidence="10">Mitochondrion outer membrane</location>
        <topology evidence="10">Peripheral membrane protein</topology>
        <orientation evidence="10">Intermembrane side</orientation>
    </subcellularLocation>
</comment>
<evidence type="ECO:0000256" key="4">
    <source>
        <dbReference type="ARBA" id="ARBA00022787"/>
    </source>
</evidence>
<comment type="caution">
    <text evidence="13">The sequence shown here is derived from an EMBL/GenBank/DDBJ whole genome shotgun (WGS) entry which is preliminary data.</text>
</comment>
<keyword evidence="6" id="KW-0443">Lipid metabolism</keyword>
<dbReference type="EMBL" id="JAQQWP010000009">
    <property type="protein sequence ID" value="KAK8100591.1"/>
    <property type="molecule type" value="Genomic_DNA"/>
</dbReference>
<sequence length="475" mass="52372">MASDTRSSPESPATTNAAMKTHALEQPSLSWRMSSSLVLGATSMLCRGFLYGLNTVETTGLDRFLEILDKRKDVDKRERGLITVCNHVSVMDDPLMWGILPASYAFNPTNLRWGLGAHDICFKNKALSTFFSLGQVLPTHRASYSPHGGAFQSTIPQAIRLLSAQPFSNLQPGSLDAASSKAGGSNDIHDPFTSGDGLTYTTDGTDSIVAPSVYAQNRLAWVHIFPEGCIHQHPSMTMRYFKWGVARLILESEPMPDVLPMFIDGTQNIMSEERTFPRFLPRGGKKFHITFGELLDMEAKFGDLRRKWRELVRKDRLRALGEAAEDDVSKKGRASSSSAWASLSSLWPSKSAATSTTLASGFNEISPAATTTTPISSNDSDTQLQLQNQSTAFQRRSRSQPTMGELSEELKYGAEAQALRIEVARRVRDEIEKLRVGLGYPKDDPKLGLAETWAKDPTEARRFKSSVDGSLVTKE</sequence>
<dbReference type="CDD" id="cd07989">
    <property type="entry name" value="LPLAT_AGPAT-like"/>
    <property type="match status" value="1"/>
</dbReference>
<comment type="catalytic activity">
    <reaction evidence="11">
        <text>1'-[1,2-diacyl-sn-glycero-3-phospho],3'-[1-acyl-sn-glycero-3-phospho]-glycerol + a 1,2-diacyl-sn-glycero-3-phosphocholine = a cardiolipin + a 1-acyl-sn-glycero-3-phosphocholine</text>
        <dbReference type="Rhea" id="RHEA:33731"/>
        <dbReference type="ChEBI" id="CHEBI:57643"/>
        <dbReference type="ChEBI" id="CHEBI:58168"/>
        <dbReference type="ChEBI" id="CHEBI:62237"/>
        <dbReference type="ChEBI" id="CHEBI:64743"/>
    </reaction>
    <physiologicalReaction direction="left-to-right" evidence="11">
        <dbReference type="Rhea" id="RHEA:33732"/>
    </physiologicalReaction>
    <physiologicalReaction direction="right-to-left" evidence="11">
        <dbReference type="Rhea" id="RHEA:33733"/>
    </physiologicalReaction>
</comment>
<evidence type="ECO:0000256" key="3">
    <source>
        <dbReference type="ARBA" id="ARBA00022679"/>
    </source>
</evidence>
<dbReference type="GO" id="GO:0007007">
    <property type="term" value="P:inner mitochondrial membrane organization"/>
    <property type="evidence" value="ECO:0007669"/>
    <property type="project" value="TreeGrafter"/>
</dbReference>
<evidence type="ECO:0000256" key="2">
    <source>
        <dbReference type="ARBA" id="ARBA00010524"/>
    </source>
</evidence>
<keyword evidence="9" id="KW-0012">Acyltransferase</keyword>
<dbReference type="PANTHER" id="PTHR12497:SF0">
    <property type="entry name" value="TAFAZZIN"/>
    <property type="match status" value="1"/>
</dbReference>
<keyword evidence="5" id="KW-0999">Mitochondrion inner membrane</keyword>
<evidence type="ECO:0000256" key="9">
    <source>
        <dbReference type="ARBA" id="ARBA00023315"/>
    </source>
</evidence>
<evidence type="ECO:0000313" key="14">
    <source>
        <dbReference type="Proteomes" id="UP001392437"/>
    </source>
</evidence>
<keyword evidence="4" id="KW-1000">Mitochondrion outer membrane</keyword>
<feature type="domain" description="Phospholipid/glycerol acyltransferase" evidence="12">
    <location>
        <begin position="81"/>
        <end position="266"/>
    </location>
</feature>
<keyword evidence="3" id="KW-0808">Transferase</keyword>
<dbReference type="SMART" id="SM00563">
    <property type="entry name" value="PlsC"/>
    <property type="match status" value="1"/>
</dbReference>
<keyword evidence="8" id="KW-0472">Membrane</keyword>
<dbReference type="GO" id="GO:0005741">
    <property type="term" value="C:mitochondrial outer membrane"/>
    <property type="evidence" value="ECO:0007669"/>
    <property type="project" value="UniProtKB-SubCell"/>
</dbReference>
<keyword evidence="7" id="KW-0496">Mitochondrion</keyword>